<dbReference type="InterPro" id="IPR038728">
    <property type="entry name" value="YkvI-like"/>
</dbReference>
<evidence type="ECO:0000313" key="1">
    <source>
        <dbReference type="EMBL" id="QJX78599.1"/>
    </source>
</evidence>
<protein>
    <submittedName>
        <fullName evidence="1">Amino acid/polyamine transporter II</fullName>
    </submittedName>
</protein>
<sequence>MGMKRWKLTLQVAATYVGTVVGAGFATGKEIVQFFTQYGELGMVGILVSGLFFIWLGSKMMLLSHAIGASSYQQLNTYLFGDVLGKAVNGVMIVILFGVTSVMLASTGAIGKEQFGLWPPVGMIFTIVLTYIFIAKGINGILMVNSLVVPMMLSFAFIIFMPNISYFSLIQTKPDLTLVTQWKWAVSPFLYISLNLALAQAVLVPLGSSVKDRSVIKKGAVIGGCVLTFMLVSTHLALSNLPYSFQLDIPMSAVVKNISAWVNVLFTVVVLGEIFTTLIGNVFGIAKQLQSFLPLNDKQAFAFIILACFIIGQFGYAQLLEFLYPIFGYIGLAFVWMLCIKKEKIS</sequence>
<dbReference type="EMBL" id="CP045272">
    <property type="protein sequence ID" value="QJX78599.1"/>
    <property type="molecule type" value="Genomic_DNA"/>
</dbReference>
<name>A0A1Q8US16_PRIMG</name>
<proteinExistence type="predicted"/>
<accession>A0A1Q8US16</accession>
<dbReference type="AlphaFoldDB" id="A0A1Q8US16"/>
<gene>
    <name evidence="1" type="ORF">FDZ14_21305</name>
</gene>
<dbReference type="PANTHER" id="PTHR37814:SF1">
    <property type="entry name" value="MEMBRANE PROTEIN"/>
    <property type="match status" value="1"/>
</dbReference>
<dbReference type="Proteomes" id="UP000501076">
    <property type="component" value="Chromosome"/>
</dbReference>
<dbReference type="PANTHER" id="PTHR37814">
    <property type="entry name" value="CONSERVED MEMBRANE PROTEIN"/>
    <property type="match status" value="1"/>
</dbReference>
<organism evidence="1 2">
    <name type="scientific">Priestia megaterium</name>
    <name type="common">Bacillus megaterium</name>
    <dbReference type="NCBI Taxonomy" id="1404"/>
    <lineage>
        <taxon>Bacteria</taxon>
        <taxon>Bacillati</taxon>
        <taxon>Bacillota</taxon>
        <taxon>Bacilli</taxon>
        <taxon>Bacillales</taxon>
        <taxon>Bacillaceae</taxon>
        <taxon>Priestia</taxon>
    </lineage>
</organism>
<reference evidence="1 2" key="1">
    <citation type="submission" date="2019-10" db="EMBL/GenBank/DDBJ databases">
        <title>Complete genome sequences for adaption low water activity.</title>
        <authorList>
            <person name="Zhao L."/>
            <person name="Zhong J."/>
        </authorList>
    </citation>
    <scope>NUCLEOTIDE SEQUENCE [LARGE SCALE GENOMIC DNA]</scope>
    <source>
        <strain evidence="1 2">FDU301</strain>
    </source>
</reference>
<evidence type="ECO:0000313" key="2">
    <source>
        <dbReference type="Proteomes" id="UP000501076"/>
    </source>
</evidence>